<reference evidence="1" key="1">
    <citation type="submission" date="2016-10" db="EMBL/GenBank/DDBJ databases">
        <authorList>
            <person name="Varghese N."/>
        </authorList>
    </citation>
    <scope>NUCLEOTIDE SEQUENCE</scope>
</reference>
<accession>A0A218MLU7</accession>
<name>A0A218MLU7_9VIRU</name>
<evidence type="ECO:0000313" key="1">
    <source>
        <dbReference type="EMBL" id="ASF00266.1"/>
    </source>
</evidence>
<sequence length="218" mass="22978">MALNKLKYNSLNLTPAANKAISFDSDPDALEATLGGGSMTFIKKLTASSSGTLSFVDGSSDVVLDNTYKEYLFLFTNIHPATDDATLQFNLSVDTGSNYNVTKTTTAFGAAHGENDSSGSLSYDTGLDLAQSTNFQGLNLGSSDNDHAISGTLNLFNPSSTTFVKHFIAVSSTTNYDNLNLVKHIAGYGNTTSAVDGVQFKYSSGNIDAGTITLYGIN</sequence>
<dbReference type="EMBL" id="KY052824">
    <property type="protein sequence ID" value="ASF00266.1"/>
    <property type="molecule type" value="Genomic_DNA"/>
</dbReference>
<organism evidence="1">
    <name type="scientific">uncultured virus</name>
    <dbReference type="NCBI Taxonomy" id="340016"/>
    <lineage>
        <taxon>Viruses</taxon>
        <taxon>environmental samples</taxon>
    </lineage>
</organism>
<proteinExistence type="predicted"/>
<protein>
    <submittedName>
        <fullName evidence="1">Uncharacterized protein</fullName>
    </submittedName>
</protein>
<reference evidence="1" key="2">
    <citation type="journal article" date="2017" name="Nat. Commun.">
        <title>Single-virus genomics reveals hidden cosmopolitan and abundant viruses.</title>
        <authorList>
            <person name="Martinez-Hernandez F."/>
            <person name="Fornas O."/>
            <person name="Lluesma Gomez M."/>
            <person name="Bolduc B."/>
            <person name="de la Cruz Pena M.J."/>
            <person name="Martinez J.M."/>
            <person name="Anton J."/>
            <person name="Gasol J.M."/>
            <person name="Rosselli R."/>
            <person name="Rodriguez-Valera F."/>
            <person name="Sullivan M.B."/>
            <person name="Acinas S.G."/>
            <person name="Martinez-Garcia M."/>
        </authorList>
    </citation>
    <scope>NUCLEOTIDE SEQUENCE</scope>
</reference>